<dbReference type="NCBIfam" id="NF037997">
    <property type="entry name" value="Na_Pi_symport"/>
    <property type="match status" value="1"/>
</dbReference>
<evidence type="ECO:0000313" key="7">
    <source>
        <dbReference type="EMBL" id="MBB6675381.1"/>
    </source>
</evidence>
<feature type="transmembrane region" description="Helical" evidence="6">
    <location>
        <begin position="146"/>
        <end position="168"/>
    </location>
</feature>
<dbReference type="InterPro" id="IPR003841">
    <property type="entry name" value="Na/Pi_transpt"/>
</dbReference>
<keyword evidence="2" id="KW-1003">Cell membrane</keyword>
<keyword evidence="3 6" id="KW-0812">Transmembrane</keyword>
<dbReference type="Pfam" id="PF02690">
    <property type="entry name" value="Na_Pi_cotrans"/>
    <property type="match status" value="2"/>
</dbReference>
<comment type="caution">
    <text evidence="7">The sequence shown here is derived from an EMBL/GenBank/DDBJ whole genome shotgun (WGS) entry which is preliminary data.</text>
</comment>
<dbReference type="PANTHER" id="PTHR10010">
    <property type="entry name" value="SOLUTE CARRIER FAMILY 34 SODIUM PHOSPHATE , MEMBER 2-RELATED"/>
    <property type="match status" value="1"/>
</dbReference>
<evidence type="ECO:0000256" key="6">
    <source>
        <dbReference type="SAM" id="Phobius"/>
    </source>
</evidence>
<gene>
    <name evidence="7" type="ORF">H7C19_32460</name>
</gene>
<dbReference type="RefSeq" id="WP_185673237.1">
    <property type="nucleotide sequence ID" value="NZ_JACJVP010000074.1"/>
</dbReference>
<comment type="subcellular location">
    <subcellularLocation>
        <location evidence="1">Cell membrane</location>
        <topology evidence="1">Multi-pass membrane protein</topology>
    </subcellularLocation>
</comment>
<feature type="transmembrane region" description="Helical" evidence="6">
    <location>
        <begin position="254"/>
        <end position="274"/>
    </location>
</feature>
<keyword evidence="5 6" id="KW-0472">Membrane</keyword>
<protein>
    <submittedName>
        <fullName evidence="7">Na/Pi cotransporter family protein</fullName>
    </submittedName>
</protein>
<dbReference type="PANTHER" id="PTHR10010:SF46">
    <property type="entry name" value="SODIUM-DEPENDENT PHOSPHATE TRANSPORT PROTEIN 2B"/>
    <property type="match status" value="1"/>
</dbReference>
<reference evidence="7 8" key="1">
    <citation type="submission" date="2020-08" db="EMBL/GenBank/DDBJ databases">
        <title>Cohnella phylogeny.</title>
        <authorList>
            <person name="Dunlap C."/>
        </authorList>
    </citation>
    <scope>NUCLEOTIDE SEQUENCE [LARGE SCALE GENOMIC DNA]</scope>
    <source>
        <strain evidence="7 8">DSM 28246</strain>
    </source>
</reference>
<evidence type="ECO:0000256" key="5">
    <source>
        <dbReference type="ARBA" id="ARBA00023136"/>
    </source>
</evidence>
<accession>A0A7X0RXB5</accession>
<organism evidence="7 8">
    <name type="scientific">Cohnella nanjingensis</name>
    <dbReference type="NCBI Taxonomy" id="1387779"/>
    <lineage>
        <taxon>Bacteria</taxon>
        <taxon>Bacillati</taxon>
        <taxon>Bacillota</taxon>
        <taxon>Bacilli</taxon>
        <taxon>Bacillales</taxon>
        <taxon>Paenibacillaceae</taxon>
        <taxon>Cohnella</taxon>
    </lineage>
</organism>
<dbReference type="GO" id="GO:0005886">
    <property type="term" value="C:plasma membrane"/>
    <property type="evidence" value="ECO:0007669"/>
    <property type="project" value="UniProtKB-SubCell"/>
</dbReference>
<evidence type="ECO:0000256" key="3">
    <source>
        <dbReference type="ARBA" id="ARBA00022692"/>
    </source>
</evidence>
<dbReference type="GO" id="GO:0044341">
    <property type="term" value="P:sodium-dependent phosphate transport"/>
    <property type="evidence" value="ECO:0007669"/>
    <property type="project" value="InterPro"/>
</dbReference>
<dbReference type="EMBL" id="JACJVP010000074">
    <property type="protein sequence ID" value="MBB6675381.1"/>
    <property type="molecule type" value="Genomic_DNA"/>
</dbReference>
<evidence type="ECO:0000256" key="1">
    <source>
        <dbReference type="ARBA" id="ARBA00004651"/>
    </source>
</evidence>
<keyword evidence="4 6" id="KW-1133">Transmembrane helix</keyword>
<proteinExistence type="predicted"/>
<evidence type="ECO:0000256" key="2">
    <source>
        <dbReference type="ARBA" id="ARBA00022475"/>
    </source>
</evidence>
<feature type="transmembrane region" description="Helical" evidence="6">
    <location>
        <begin position="227"/>
        <end position="247"/>
    </location>
</feature>
<sequence length="327" mass="33462">MVLTLAALSLVGMTLLLGGMKIMEAALKEWAGSRLSAAVGRLTSTPLRGFALGTVASALLQSSTAVTVLTIGLVNAGVMPFARSLGIILGTNVGTCLTTELMSLQLHRYGLPLLAAGFALWLWTALADELAVLPKLPGGLHAPFRYGGAALAGFALLLVGFAVLRTIGPLLQQEGAFQRLMTVAEQQPVWGLLGGAALTALVHSGSAVIGIAMGLASTDALSPLTGVAVVLGANVGTCVTGLIVSLGGSRGGKLVAFAQIGLNVGGALLFYPFMRELLAGAAYLAPADPAAQIAHAQTIFNLACSAIALPLAYLRLRKPSRPVYRSR</sequence>
<dbReference type="Proteomes" id="UP000547209">
    <property type="component" value="Unassembled WGS sequence"/>
</dbReference>
<name>A0A7X0RXB5_9BACL</name>
<dbReference type="AlphaFoldDB" id="A0A7X0RXB5"/>
<evidence type="ECO:0000313" key="8">
    <source>
        <dbReference type="Proteomes" id="UP000547209"/>
    </source>
</evidence>
<dbReference type="GO" id="GO:0005436">
    <property type="term" value="F:sodium:phosphate symporter activity"/>
    <property type="evidence" value="ECO:0007669"/>
    <property type="project" value="InterPro"/>
</dbReference>
<keyword evidence="8" id="KW-1185">Reference proteome</keyword>
<feature type="transmembrane region" description="Helical" evidence="6">
    <location>
        <begin position="189"/>
        <end position="215"/>
    </location>
</feature>
<feature type="transmembrane region" description="Helical" evidence="6">
    <location>
        <begin position="294"/>
        <end position="316"/>
    </location>
</feature>
<evidence type="ECO:0000256" key="4">
    <source>
        <dbReference type="ARBA" id="ARBA00022989"/>
    </source>
</evidence>
<feature type="transmembrane region" description="Helical" evidence="6">
    <location>
        <begin position="109"/>
        <end position="126"/>
    </location>
</feature>